<dbReference type="PANTHER" id="PTHR11523">
    <property type="entry name" value="SODIUM/POTASSIUM-DEPENDENT ATPASE BETA SUBUNIT"/>
    <property type="match status" value="1"/>
</dbReference>
<reference evidence="9" key="1">
    <citation type="submission" date="2020-11" db="EMBL/GenBank/DDBJ databases">
        <authorList>
            <person name="Whiteford S."/>
        </authorList>
    </citation>
    <scope>NUCLEOTIDE SEQUENCE</scope>
</reference>
<gene>
    <name evidence="9" type="ORF">PLXY2_LOCUS14203</name>
</gene>
<dbReference type="InterPro" id="IPR038702">
    <property type="entry name" value="Na/K_ATPase_sub_beta_sf"/>
</dbReference>
<sequence>MSSPGPSTAAPPAPAAPPALAAPAAPRRWFRRRRPKHRVSLPNTDEPPKKKCFSYIYDKQTKKFLGRTWKGWLKIISYSVIYLMFLITYMLFFLYITLLIVKKNGPGYLEKGFLSVFEESGIGLSAVPTALGAYPLISYTEGDAEAYEPYVRSLSRLVGAAPGGPAPRGRRDTRGAGLGPCGVPPFGYGKEPCVIVRINKQLGWDPKPLTPESSTFKEAPKEVQDWASRDRKLWLYCSGYYPWDRQHVGVLQYHPRPPGFDPARYPANMTSHAQLIAVQFTKFTLGMSLVVQCKLFSDSGHSAISFVLYVGRNRNNSEAPSP</sequence>
<proteinExistence type="inferred from homology"/>
<dbReference type="GO" id="GO:0001671">
    <property type="term" value="F:ATPase activator activity"/>
    <property type="evidence" value="ECO:0007669"/>
    <property type="project" value="TreeGrafter"/>
</dbReference>
<evidence type="ECO:0000256" key="8">
    <source>
        <dbReference type="SAM" id="Phobius"/>
    </source>
</evidence>
<protein>
    <submittedName>
        <fullName evidence="9">(diamondback moth) hypothetical protein</fullName>
    </submittedName>
</protein>
<dbReference type="AlphaFoldDB" id="A0A8S4GAN7"/>
<dbReference type="Gene3D" id="2.60.40.1660">
    <property type="entry name" value="Na, k-atpase alpha subunit"/>
    <property type="match status" value="1"/>
</dbReference>
<dbReference type="InterPro" id="IPR000402">
    <property type="entry name" value="Na/K_ATPase_sub_beta"/>
</dbReference>
<evidence type="ECO:0000256" key="1">
    <source>
        <dbReference type="ARBA" id="ARBA00004606"/>
    </source>
</evidence>
<evidence type="ECO:0000256" key="4">
    <source>
        <dbReference type="ARBA" id="ARBA00022968"/>
    </source>
</evidence>
<keyword evidence="6 8" id="KW-0472">Membrane</keyword>
<evidence type="ECO:0000256" key="7">
    <source>
        <dbReference type="SAM" id="MobiDB-lite"/>
    </source>
</evidence>
<feature type="region of interest" description="Disordered" evidence="7">
    <location>
        <begin position="1"/>
        <end position="26"/>
    </location>
</feature>
<keyword evidence="4" id="KW-0735">Signal-anchor</keyword>
<dbReference type="GO" id="GO:0030007">
    <property type="term" value="P:intracellular potassium ion homeostasis"/>
    <property type="evidence" value="ECO:0007669"/>
    <property type="project" value="TreeGrafter"/>
</dbReference>
<keyword evidence="5 8" id="KW-1133">Transmembrane helix</keyword>
<comment type="caution">
    <text evidence="9">The sequence shown here is derived from an EMBL/GenBank/DDBJ whole genome shotgun (WGS) entry which is preliminary data.</text>
</comment>
<evidence type="ECO:0000256" key="6">
    <source>
        <dbReference type="ARBA" id="ARBA00023136"/>
    </source>
</evidence>
<evidence type="ECO:0000313" key="9">
    <source>
        <dbReference type="EMBL" id="CAG9135982.1"/>
    </source>
</evidence>
<dbReference type="GO" id="GO:0005890">
    <property type="term" value="C:sodium:potassium-exchanging ATPase complex"/>
    <property type="evidence" value="ECO:0007669"/>
    <property type="project" value="InterPro"/>
</dbReference>
<evidence type="ECO:0000256" key="3">
    <source>
        <dbReference type="ARBA" id="ARBA00022692"/>
    </source>
</evidence>
<organism evidence="9 10">
    <name type="scientific">Plutella xylostella</name>
    <name type="common">Diamondback moth</name>
    <name type="synonym">Plutella maculipennis</name>
    <dbReference type="NCBI Taxonomy" id="51655"/>
    <lineage>
        <taxon>Eukaryota</taxon>
        <taxon>Metazoa</taxon>
        <taxon>Ecdysozoa</taxon>
        <taxon>Arthropoda</taxon>
        <taxon>Hexapoda</taxon>
        <taxon>Insecta</taxon>
        <taxon>Pterygota</taxon>
        <taxon>Neoptera</taxon>
        <taxon>Endopterygota</taxon>
        <taxon>Lepidoptera</taxon>
        <taxon>Glossata</taxon>
        <taxon>Ditrysia</taxon>
        <taxon>Yponomeutoidea</taxon>
        <taxon>Plutellidae</taxon>
        <taxon>Plutella</taxon>
    </lineage>
</organism>
<accession>A0A8S4GAN7</accession>
<dbReference type="GO" id="GO:0006883">
    <property type="term" value="P:intracellular sodium ion homeostasis"/>
    <property type="evidence" value="ECO:0007669"/>
    <property type="project" value="TreeGrafter"/>
</dbReference>
<dbReference type="Pfam" id="PF00287">
    <property type="entry name" value="Na_K-ATPase"/>
    <property type="match status" value="2"/>
</dbReference>
<evidence type="ECO:0000256" key="5">
    <source>
        <dbReference type="ARBA" id="ARBA00022989"/>
    </source>
</evidence>
<keyword evidence="10" id="KW-1185">Reference proteome</keyword>
<name>A0A8S4GAN7_PLUXY</name>
<dbReference type="Proteomes" id="UP000653454">
    <property type="component" value="Unassembled WGS sequence"/>
</dbReference>
<dbReference type="PANTHER" id="PTHR11523:SF28">
    <property type="entry name" value="NA_K-ATPASE BETA SUBUNIT ISOFORM 4-RELATED"/>
    <property type="match status" value="1"/>
</dbReference>
<dbReference type="GO" id="GO:1990573">
    <property type="term" value="P:potassium ion import across plasma membrane"/>
    <property type="evidence" value="ECO:0007669"/>
    <property type="project" value="TreeGrafter"/>
</dbReference>
<keyword evidence="3 8" id="KW-0812">Transmembrane</keyword>
<evidence type="ECO:0000313" key="10">
    <source>
        <dbReference type="Proteomes" id="UP000653454"/>
    </source>
</evidence>
<comment type="subcellular location">
    <subcellularLocation>
        <location evidence="1">Membrane</location>
        <topology evidence="1">Single-pass type II membrane protein</topology>
    </subcellularLocation>
</comment>
<dbReference type="EMBL" id="CAJHNJ030000120">
    <property type="protein sequence ID" value="CAG9135982.1"/>
    <property type="molecule type" value="Genomic_DNA"/>
</dbReference>
<evidence type="ECO:0000256" key="2">
    <source>
        <dbReference type="ARBA" id="ARBA00005876"/>
    </source>
</evidence>
<feature type="transmembrane region" description="Helical" evidence="8">
    <location>
        <begin position="75"/>
        <end position="101"/>
    </location>
</feature>
<comment type="similarity">
    <text evidence="2">Belongs to the X(+)/potassium ATPases subunit beta family.</text>
</comment>
<dbReference type="GO" id="GO:0036376">
    <property type="term" value="P:sodium ion export across plasma membrane"/>
    <property type="evidence" value="ECO:0007669"/>
    <property type="project" value="TreeGrafter"/>
</dbReference>